<dbReference type="InterPro" id="IPR050624">
    <property type="entry name" value="HTH-type_Tx_Regulator"/>
</dbReference>
<dbReference type="EMBL" id="VUNE01000004">
    <property type="protein sequence ID" value="MST62983.1"/>
    <property type="molecule type" value="Genomic_DNA"/>
</dbReference>
<keyword evidence="1 2" id="KW-0238">DNA-binding</keyword>
<dbReference type="AlphaFoldDB" id="A0A6N7XHA3"/>
<evidence type="ECO:0000259" key="3">
    <source>
        <dbReference type="PROSITE" id="PS50977"/>
    </source>
</evidence>
<gene>
    <name evidence="4" type="ORF">FYJ71_08370</name>
</gene>
<evidence type="ECO:0000313" key="5">
    <source>
        <dbReference type="Proteomes" id="UP000440713"/>
    </source>
</evidence>
<evidence type="ECO:0000256" key="2">
    <source>
        <dbReference type="PROSITE-ProRule" id="PRU00335"/>
    </source>
</evidence>
<dbReference type="InterPro" id="IPR001647">
    <property type="entry name" value="HTH_TetR"/>
</dbReference>
<name>A0A6N7XHA3_9FIRM</name>
<dbReference type="GO" id="GO:0003677">
    <property type="term" value="F:DNA binding"/>
    <property type="evidence" value="ECO:0007669"/>
    <property type="project" value="UniProtKB-UniRule"/>
</dbReference>
<dbReference type="Gene3D" id="1.10.357.10">
    <property type="entry name" value="Tetracycline Repressor, domain 2"/>
    <property type="match status" value="1"/>
</dbReference>
<accession>A0A6N7XHA3</accession>
<sequence length="213" mass="24692">MSKNDLITREKILEIAKAEFLDKGFANASLRGIVKDAGVTTGSFYWYYKSKYELFDAIVESHYNNIMNMYKKGYSTFFDIESNNKSGDRISSHLDSVISILEYMYEYKVEFKILIDGSSGTRYENIIHDITVCGMEEMHKFHFYLEHIGISVKKLSSDTEHILISGMFASLFELITHDVPIDNARVCVKELYDFYMAGWMHIMDVKLDLSKTK</sequence>
<dbReference type="PRINTS" id="PR00455">
    <property type="entry name" value="HTHTETR"/>
</dbReference>
<dbReference type="PANTHER" id="PTHR43479">
    <property type="entry name" value="ACREF/ENVCD OPERON REPRESSOR-RELATED"/>
    <property type="match status" value="1"/>
</dbReference>
<dbReference type="Pfam" id="PF00440">
    <property type="entry name" value="TetR_N"/>
    <property type="match status" value="1"/>
</dbReference>
<evidence type="ECO:0000313" key="4">
    <source>
        <dbReference type="EMBL" id="MST62983.1"/>
    </source>
</evidence>
<dbReference type="SUPFAM" id="SSF46689">
    <property type="entry name" value="Homeodomain-like"/>
    <property type="match status" value="1"/>
</dbReference>
<reference evidence="4 5" key="1">
    <citation type="submission" date="2019-08" db="EMBL/GenBank/DDBJ databases">
        <title>In-depth cultivation of the pig gut microbiome towards novel bacterial diversity and tailored functional studies.</title>
        <authorList>
            <person name="Wylensek D."/>
            <person name="Hitch T.C.A."/>
            <person name="Clavel T."/>
        </authorList>
    </citation>
    <scope>NUCLEOTIDE SEQUENCE [LARGE SCALE GENOMIC DNA]</scope>
    <source>
        <strain evidence="4 5">WCA-SAB-591-4A-A</strain>
    </source>
</reference>
<evidence type="ECO:0000256" key="1">
    <source>
        <dbReference type="ARBA" id="ARBA00023125"/>
    </source>
</evidence>
<feature type="DNA-binding region" description="H-T-H motif" evidence="2">
    <location>
        <begin position="29"/>
        <end position="48"/>
    </location>
</feature>
<dbReference type="RefSeq" id="WP_154538453.1">
    <property type="nucleotide sequence ID" value="NZ_VUNE01000004.1"/>
</dbReference>
<proteinExistence type="predicted"/>
<dbReference type="PROSITE" id="PS50977">
    <property type="entry name" value="HTH_TETR_2"/>
    <property type="match status" value="1"/>
</dbReference>
<organism evidence="4 5">
    <name type="scientific">Peptostreptococcus porci</name>
    <dbReference type="NCBI Taxonomy" id="2652282"/>
    <lineage>
        <taxon>Bacteria</taxon>
        <taxon>Bacillati</taxon>
        <taxon>Bacillota</taxon>
        <taxon>Clostridia</taxon>
        <taxon>Peptostreptococcales</taxon>
        <taxon>Peptostreptococcaceae</taxon>
        <taxon>Peptostreptococcus</taxon>
    </lineage>
</organism>
<comment type="caution">
    <text evidence="4">The sequence shown here is derived from an EMBL/GenBank/DDBJ whole genome shotgun (WGS) entry which is preliminary data.</text>
</comment>
<protein>
    <submittedName>
        <fullName evidence="4">TetR/AcrR family transcriptional regulator</fullName>
    </submittedName>
</protein>
<dbReference type="PANTHER" id="PTHR43479:SF11">
    <property type="entry name" value="ACREF_ENVCD OPERON REPRESSOR-RELATED"/>
    <property type="match status" value="1"/>
</dbReference>
<feature type="domain" description="HTH tetR-type" evidence="3">
    <location>
        <begin position="6"/>
        <end position="66"/>
    </location>
</feature>
<dbReference type="Proteomes" id="UP000440713">
    <property type="component" value="Unassembled WGS sequence"/>
</dbReference>
<keyword evidence="5" id="KW-1185">Reference proteome</keyword>
<dbReference type="InterPro" id="IPR009057">
    <property type="entry name" value="Homeodomain-like_sf"/>
</dbReference>